<dbReference type="AlphaFoldDB" id="A0A7W3IVE5"/>
<name>A0A7W3IVE5_9ACTN</name>
<keyword evidence="2" id="KW-0472">Membrane</keyword>
<accession>A0A7W3IVE5</accession>
<dbReference type="Gene3D" id="6.10.250.660">
    <property type="match status" value="1"/>
</dbReference>
<comment type="caution">
    <text evidence="3">The sequence shown here is derived from an EMBL/GenBank/DDBJ whole genome shotgun (WGS) entry which is preliminary data.</text>
</comment>
<keyword evidence="2" id="KW-1133">Transmembrane helix</keyword>
<proteinExistence type="predicted"/>
<protein>
    <submittedName>
        <fullName evidence="3">DivIVA domain-containing protein</fullName>
    </submittedName>
</protein>
<feature type="compositionally biased region" description="Pro residues" evidence="1">
    <location>
        <begin position="88"/>
        <end position="107"/>
    </location>
</feature>
<dbReference type="RefSeq" id="WP_182561558.1">
    <property type="nucleotide sequence ID" value="NZ_JACGWT010000006.1"/>
</dbReference>
<dbReference type="NCBIfam" id="TIGR03544">
    <property type="entry name" value="DivI1A_domain"/>
    <property type="match status" value="1"/>
</dbReference>
<evidence type="ECO:0000313" key="4">
    <source>
        <dbReference type="Proteomes" id="UP000523079"/>
    </source>
</evidence>
<keyword evidence="2" id="KW-0812">Transmembrane</keyword>
<evidence type="ECO:0000256" key="2">
    <source>
        <dbReference type="SAM" id="Phobius"/>
    </source>
</evidence>
<dbReference type="Proteomes" id="UP000523079">
    <property type="component" value="Unassembled WGS sequence"/>
</dbReference>
<sequence>MQIPEPRFSVMPFGGYEPAEVDAFIDTLDRATAADPPTIGPEQVERVQFSRARLRGYHEAEVDQWLDLVIRALSSAGSGNTDPAGPAGYPPPTGSPAAPDFPPPPLGATPAAAMPTVPSGPPVSAAPGYPSSAVDVPEPQPGVVQQNNGLPRPVALGLVAALVVLIVLAVYYFA</sequence>
<evidence type="ECO:0000313" key="3">
    <source>
        <dbReference type="EMBL" id="MBA8795964.1"/>
    </source>
</evidence>
<gene>
    <name evidence="3" type="ORF">FHX74_003605</name>
</gene>
<feature type="region of interest" description="Disordered" evidence="1">
    <location>
        <begin position="76"/>
        <end position="145"/>
    </location>
</feature>
<reference evidence="3 4" key="1">
    <citation type="submission" date="2020-07" db="EMBL/GenBank/DDBJ databases">
        <title>Sequencing the genomes of 1000 actinobacteria strains.</title>
        <authorList>
            <person name="Klenk H.-P."/>
        </authorList>
    </citation>
    <scope>NUCLEOTIDE SEQUENCE [LARGE SCALE GENOMIC DNA]</scope>
    <source>
        <strain evidence="3 4">DSM 100723</strain>
    </source>
</reference>
<keyword evidence="4" id="KW-1185">Reference proteome</keyword>
<organism evidence="3 4">
    <name type="scientific">Microlunatus kandeliicorticis</name>
    <dbReference type="NCBI Taxonomy" id="1759536"/>
    <lineage>
        <taxon>Bacteria</taxon>
        <taxon>Bacillati</taxon>
        <taxon>Actinomycetota</taxon>
        <taxon>Actinomycetes</taxon>
        <taxon>Propionibacteriales</taxon>
        <taxon>Propionibacteriaceae</taxon>
        <taxon>Microlunatus</taxon>
    </lineage>
</organism>
<evidence type="ECO:0000256" key="1">
    <source>
        <dbReference type="SAM" id="MobiDB-lite"/>
    </source>
</evidence>
<feature type="transmembrane region" description="Helical" evidence="2">
    <location>
        <begin position="154"/>
        <end position="173"/>
    </location>
</feature>
<dbReference type="EMBL" id="JACGWT010000006">
    <property type="protein sequence ID" value="MBA8795964.1"/>
    <property type="molecule type" value="Genomic_DNA"/>
</dbReference>
<dbReference type="InterPro" id="IPR019933">
    <property type="entry name" value="DivIVA_domain"/>
</dbReference>